<evidence type="ECO:0000313" key="1">
    <source>
        <dbReference type="EMBL" id="KAL2628515.1"/>
    </source>
</evidence>
<proteinExistence type="predicted"/>
<dbReference type="Gene3D" id="2.40.160.120">
    <property type="match status" value="1"/>
</dbReference>
<gene>
    <name evidence="1" type="ORF">R1flu_013201</name>
</gene>
<evidence type="ECO:0000313" key="2">
    <source>
        <dbReference type="Proteomes" id="UP001605036"/>
    </source>
</evidence>
<keyword evidence="2" id="KW-1185">Reference proteome</keyword>
<reference evidence="1 2" key="1">
    <citation type="submission" date="2024-09" db="EMBL/GenBank/DDBJ databases">
        <title>Chromosome-scale assembly of Riccia fluitans.</title>
        <authorList>
            <person name="Paukszto L."/>
            <person name="Sawicki J."/>
            <person name="Karawczyk K."/>
            <person name="Piernik-Szablinska J."/>
            <person name="Szczecinska M."/>
            <person name="Mazdziarz M."/>
        </authorList>
    </citation>
    <scope>NUCLEOTIDE SEQUENCE [LARGE SCALE GENOMIC DNA]</scope>
    <source>
        <strain evidence="1">Rf_01</strain>
        <tissue evidence="1">Aerial parts of the thallus</tissue>
    </source>
</reference>
<dbReference type="Proteomes" id="UP001605036">
    <property type="component" value="Unassembled WGS sequence"/>
</dbReference>
<organism evidence="1 2">
    <name type="scientific">Riccia fluitans</name>
    <dbReference type="NCBI Taxonomy" id="41844"/>
    <lineage>
        <taxon>Eukaryota</taxon>
        <taxon>Viridiplantae</taxon>
        <taxon>Streptophyta</taxon>
        <taxon>Embryophyta</taxon>
        <taxon>Marchantiophyta</taxon>
        <taxon>Marchantiopsida</taxon>
        <taxon>Marchantiidae</taxon>
        <taxon>Marchantiales</taxon>
        <taxon>Ricciaceae</taxon>
        <taxon>Riccia</taxon>
    </lineage>
</organism>
<dbReference type="InterPro" id="IPR037239">
    <property type="entry name" value="OSBP_sf"/>
</dbReference>
<sequence length="139" mass="16014">MLQNTQFGFPGELSGRTFWKGQPRVWETQVSHDPPISALHATNTKRKIQLPNWNKPVPKFHDSVTEGRKEVDLGLPQTMLSINRGVRRPEDSISGEPLKCRRLYALCWYNWDCCTTCRDANVVQWTTFASTAEFRNGYV</sequence>
<dbReference type="SUPFAM" id="SSF144000">
    <property type="entry name" value="Oxysterol-binding protein-like"/>
    <property type="match status" value="1"/>
</dbReference>
<name>A0ABD1YCW6_9MARC</name>
<protein>
    <submittedName>
        <fullName evidence="1">Uncharacterized protein</fullName>
    </submittedName>
</protein>
<accession>A0ABD1YCW6</accession>
<dbReference type="EMBL" id="JBHFFA010000004">
    <property type="protein sequence ID" value="KAL2628515.1"/>
    <property type="molecule type" value="Genomic_DNA"/>
</dbReference>
<dbReference type="AlphaFoldDB" id="A0ABD1YCW6"/>
<comment type="caution">
    <text evidence="1">The sequence shown here is derived from an EMBL/GenBank/DDBJ whole genome shotgun (WGS) entry which is preliminary data.</text>
</comment>